<dbReference type="EMBL" id="DTHB01000010">
    <property type="protein sequence ID" value="HGB13721.1"/>
    <property type="molecule type" value="Genomic_DNA"/>
</dbReference>
<dbReference type="AlphaFoldDB" id="A0A7C3SHM6"/>
<feature type="compositionally biased region" description="Basic and acidic residues" evidence="1">
    <location>
        <begin position="1"/>
        <end position="16"/>
    </location>
</feature>
<reference evidence="2" key="1">
    <citation type="journal article" date="2020" name="mSystems">
        <title>Genome- and Community-Level Interaction Insights into Carbon Utilization and Element Cycling Functions of Hydrothermarchaeota in Hydrothermal Sediment.</title>
        <authorList>
            <person name="Zhou Z."/>
            <person name="Liu Y."/>
            <person name="Xu W."/>
            <person name="Pan J."/>
            <person name="Luo Z.H."/>
            <person name="Li M."/>
        </authorList>
    </citation>
    <scope>NUCLEOTIDE SEQUENCE [LARGE SCALE GENOMIC DNA]</scope>
    <source>
        <strain evidence="2">SpSt-776</strain>
    </source>
</reference>
<organism evidence="2">
    <name type="scientific">Desulfobacca acetoxidans</name>
    <dbReference type="NCBI Taxonomy" id="60893"/>
    <lineage>
        <taxon>Bacteria</taxon>
        <taxon>Pseudomonadati</taxon>
        <taxon>Thermodesulfobacteriota</taxon>
        <taxon>Desulfobaccia</taxon>
        <taxon>Desulfobaccales</taxon>
        <taxon>Desulfobaccaceae</taxon>
        <taxon>Desulfobacca</taxon>
    </lineage>
</organism>
<proteinExistence type="predicted"/>
<comment type="caution">
    <text evidence="2">The sequence shown here is derived from an EMBL/GenBank/DDBJ whole genome shotgun (WGS) entry which is preliminary data.</text>
</comment>
<protein>
    <submittedName>
        <fullName evidence="2">Uncharacterized protein</fullName>
    </submittedName>
</protein>
<feature type="region of interest" description="Disordered" evidence="1">
    <location>
        <begin position="1"/>
        <end position="30"/>
    </location>
</feature>
<accession>A0A7C3SHM6</accession>
<name>A0A7C3SHM6_9BACT</name>
<gene>
    <name evidence="2" type="ORF">ENV62_00560</name>
</gene>
<sequence length="86" mass="10098">MPYKDPERRREYDRRYKREKRRVASRSTPGPTEVRAYVCHRYPQFRLPGGVGFHEGLLVTADPRVQDAVEHSPEFGQVIFRVALVL</sequence>
<evidence type="ECO:0000256" key="1">
    <source>
        <dbReference type="SAM" id="MobiDB-lite"/>
    </source>
</evidence>
<evidence type="ECO:0000313" key="2">
    <source>
        <dbReference type="EMBL" id="HGB13721.1"/>
    </source>
</evidence>